<feature type="binding site" evidence="9">
    <location>
        <position position="142"/>
    </location>
    <ligand>
        <name>NAD(+)</name>
        <dbReference type="ChEBI" id="CHEBI:57540"/>
    </ligand>
</feature>
<dbReference type="InterPro" id="IPR017476">
    <property type="entry name" value="UDP-Glc/GDP-Man"/>
</dbReference>
<feature type="active site" description="Nucleophile" evidence="7">
    <location>
        <position position="284"/>
    </location>
</feature>
<dbReference type="Gene3D" id="3.40.50.720">
    <property type="entry name" value="NAD(P)-binding Rossmann-like Domain"/>
    <property type="match status" value="2"/>
</dbReference>
<dbReference type="EC" id="1.1.1.22" evidence="3"/>
<feature type="binding site" evidence="8">
    <location>
        <position position="347"/>
    </location>
    <ligand>
        <name>substrate</name>
    </ligand>
</feature>
<evidence type="ECO:0000256" key="3">
    <source>
        <dbReference type="ARBA" id="ARBA00012954"/>
    </source>
</evidence>
<dbReference type="InterPro" id="IPR014027">
    <property type="entry name" value="UDP-Glc/GDP-Man_DH_C"/>
</dbReference>
<dbReference type="InterPro" id="IPR028357">
    <property type="entry name" value="UDPglc_DH_bac"/>
</dbReference>
<dbReference type="InterPro" id="IPR008927">
    <property type="entry name" value="6-PGluconate_DH-like_C_sf"/>
</dbReference>
<feature type="region of interest" description="Disordered" evidence="10">
    <location>
        <begin position="1"/>
        <end position="20"/>
    </location>
</feature>
<dbReference type="Gene3D" id="1.20.5.100">
    <property type="entry name" value="Cytochrome c1, transmembrane anchor, C-terminal"/>
    <property type="match status" value="1"/>
</dbReference>
<accession>A0A937RPA0</accession>
<dbReference type="GO" id="GO:0003979">
    <property type="term" value="F:UDP-glucose 6-dehydrogenase activity"/>
    <property type="evidence" value="ECO:0007669"/>
    <property type="project" value="UniProtKB-EC"/>
</dbReference>
<evidence type="ECO:0000256" key="9">
    <source>
        <dbReference type="PIRSR" id="PIRSR500134-3"/>
    </source>
</evidence>
<feature type="region of interest" description="Disordered" evidence="10">
    <location>
        <begin position="482"/>
        <end position="508"/>
    </location>
</feature>
<feature type="binding site" evidence="8">
    <location>
        <begin position="172"/>
        <end position="175"/>
    </location>
    <ligand>
        <name>substrate</name>
    </ligand>
</feature>
<evidence type="ECO:0000256" key="5">
    <source>
        <dbReference type="ARBA" id="ARBA00023027"/>
    </source>
</evidence>
<evidence type="ECO:0000256" key="1">
    <source>
        <dbReference type="ARBA" id="ARBA00004701"/>
    </source>
</evidence>
<dbReference type="PANTHER" id="PTHR43750">
    <property type="entry name" value="UDP-GLUCOSE 6-DEHYDROGENASE TUAD"/>
    <property type="match status" value="1"/>
</dbReference>
<feature type="binding site" evidence="9">
    <location>
        <position position="287"/>
    </location>
    <ligand>
        <name>NAD(+)</name>
        <dbReference type="ChEBI" id="CHEBI:57540"/>
    </ligand>
</feature>
<dbReference type="SMART" id="SM00984">
    <property type="entry name" value="UDPG_MGDP_dh_C"/>
    <property type="match status" value="1"/>
</dbReference>
<comment type="pathway">
    <text evidence="1">Nucleotide-sugar biosynthesis; UDP-alpha-D-glucuronate biosynthesis; UDP-alpha-D-glucuronate from UDP-alpha-D-glucose: step 1/1.</text>
</comment>
<organism evidence="12 13">
    <name type="scientific">Frankia nepalensis</name>
    <dbReference type="NCBI Taxonomy" id="1836974"/>
    <lineage>
        <taxon>Bacteria</taxon>
        <taxon>Bacillati</taxon>
        <taxon>Actinomycetota</taxon>
        <taxon>Actinomycetes</taxon>
        <taxon>Frankiales</taxon>
        <taxon>Frankiaceae</taxon>
        <taxon>Frankia</taxon>
    </lineage>
</organism>
<dbReference type="InterPro" id="IPR001732">
    <property type="entry name" value="UDP-Glc/GDP-Man_DH_N"/>
</dbReference>
<dbReference type="Proteomes" id="UP000604475">
    <property type="component" value="Unassembled WGS sequence"/>
</dbReference>
<keyword evidence="13" id="KW-1185">Reference proteome</keyword>
<feature type="binding site" evidence="9">
    <location>
        <position position="106"/>
    </location>
    <ligand>
        <name>NAD(+)</name>
        <dbReference type="ChEBI" id="CHEBI:57540"/>
    </ligand>
</feature>
<feature type="compositionally biased region" description="Low complexity" evidence="10">
    <location>
        <begin position="482"/>
        <end position="492"/>
    </location>
</feature>
<dbReference type="SUPFAM" id="SSF51735">
    <property type="entry name" value="NAD(P)-binding Rossmann-fold domains"/>
    <property type="match status" value="1"/>
</dbReference>
<name>A0A937RPA0_9ACTN</name>
<comment type="catalytic activity">
    <reaction evidence="6">
        <text>UDP-alpha-D-glucose + 2 NAD(+) + H2O = UDP-alpha-D-glucuronate + 2 NADH + 3 H(+)</text>
        <dbReference type="Rhea" id="RHEA:23596"/>
        <dbReference type="ChEBI" id="CHEBI:15377"/>
        <dbReference type="ChEBI" id="CHEBI:15378"/>
        <dbReference type="ChEBI" id="CHEBI:57540"/>
        <dbReference type="ChEBI" id="CHEBI:57945"/>
        <dbReference type="ChEBI" id="CHEBI:58052"/>
        <dbReference type="ChEBI" id="CHEBI:58885"/>
        <dbReference type="EC" id="1.1.1.22"/>
    </reaction>
</comment>
<dbReference type="Pfam" id="PF03721">
    <property type="entry name" value="UDPG_MGDP_dh_N"/>
    <property type="match status" value="1"/>
</dbReference>
<feature type="binding site" evidence="8">
    <location>
        <position position="228"/>
    </location>
    <ligand>
        <name>substrate</name>
    </ligand>
</feature>
<dbReference type="InterPro" id="IPR036291">
    <property type="entry name" value="NAD(P)-bd_dom_sf"/>
</dbReference>
<dbReference type="RefSeq" id="WP_203031855.1">
    <property type="nucleotide sequence ID" value="NZ_JAEACQ010000321.1"/>
</dbReference>
<feature type="binding site" evidence="8">
    <location>
        <position position="281"/>
    </location>
    <ligand>
        <name>substrate</name>
    </ligand>
</feature>
<protein>
    <recommendedName>
        <fullName evidence="3">UDP-glucose 6-dehydrogenase</fullName>
        <ecNumber evidence="3">1.1.1.22</ecNumber>
    </recommendedName>
</protein>
<dbReference type="Pfam" id="PF03720">
    <property type="entry name" value="UDPG_MGDP_dh_C"/>
    <property type="match status" value="1"/>
</dbReference>
<sequence length="508" mass="53322">MRNTAQGFGPETNEGGAGARPRLTVIGTGYLGATHAVCMAELGFEVLAVDVDAAKIDRLARGEVPFFEPGLDELLRSNLAAGRLRFTTSFEQVAAFGDVHFLCVGTPQQPGGQGADLSYLHGAVSALAPHLRRRCLVVGKSTVPVGTAAALAARLTAEAPAEGVELAWNPEFLREGFAVDDTLRPDRLVFGVASASAEDTLRAVYAPITSRQDTPVIVADFATAELVKVAANSFLATKISYINAMAEVCESVDADVTTLARALSLDDRIGGKFLRPGVGFGGGCLPKDIRAFLARADELGVGHSLTFLREVDEINLRRRERVVELARAAVGGSLAGRRVAVLGASFKPNSDDVRDSPALAVAGLLASEGAAVTVYDPMAMDNARKARPELSYAPSVTAAVTGSEVTVLLTEWAEFAELDPAALGGVAAGQTVVDARHALDPARWRLAGWTYLAPGRPAMPAAAVPAARRRRPTPRRARAAFSAAQACPVRAHPGPPPAWRGGGARRWG</sequence>
<proteinExistence type="inferred from homology"/>
<evidence type="ECO:0000313" key="12">
    <source>
        <dbReference type="EMBL" id="MBL7632419.1"/>
    </source>
</evidence>
<keyword evidence="4" id="KW-0560">Oxidoreductase</keyword>
<evidence type="ECO:0000313" key="13">
    <source>
        <dbReference type="Proteomes" id="UP000604475"/>
    </source>
</evidence>
<evidence type="ECO:0000256" key="4">
    <source>
        <dbReference type="ARBA" id="ARBA00023002"/>
    </source>
</evidence>
<gene>
    <name evidence="12" type="ORF">I7412_35740</name>
</gene>
<comment type="similarity">
    <text evidence="2">Belongs to the UDP-glucose/GDP-mannose dehydrogenase family.</text>
</comment>
<dbReference type="EMBL" id="JAEACQ010000321">
    <property type="protein sequence ID" value="MBL7632419.1"/>
    <property type="molecule type" value="Genomic_DNA"/>
</dbReference>
<evidence type="ECO:0000256" key="6">
    <source>
        <dbReference type="ARBA" id="ARBA00047473"/>
    </source>
</evidence>
<dbReference type="InterPro" id="IPR036220">
    <property type="entry name" value="UDP-Glc/GDP-Man_DH_C_sf"/>
</dbReference>
<dbReference type="GO" id="GO:0000271">
    <property type="term" value="P:polysaccharide biosynthetic process"/>
    <property type="evidence" value="ECO:0007669"/>
    <property type="project" value="InterPro"/>
</dbReference>
<feature type="binding site" evidence="8">
    <location>
        <begin position="273"/>
        <end position="277"/>
    </location>
    <ligand>
        <name>substrate</name>
    </ligand>
</feature>
<dbReference type="InterPro" id="IPR014026">
    <property type="entry name" value="UDP-Glc/GDP-Man_DH_dimer"/>
</dbReference>
<feature type="non-terminal residue" evidence="12">
    <location>
        <position position="508"/>
    </location>
</feature>
<feature type="binding site" evidence="9">
    <location>
        <position position="50"/>
    </location>
    <ligand>
        <name>NAD(+)</name>
        <dbReference type="ChEBI" id="CHEBI:57540"/>
    </ligand>
</feature>
<dbReference type="SUPFAM" id="SSF52413">
    <property type="entry name" value="UDP-glucose/GDP-mannose dehydrogenase C-terminal domain"/>
    <property type="match status" value="1"/>
</dbReference>
<dbReference type="Pfam" id="PF00984">
    <property type="entry name" value="UDPG_MGDP_dh"/>
    <property type="match status" value="1"/>
</dbReference>
<keyword evidence="5 9" id="KW-0520">NAD</keyword>
<evidence type="ECO:0000259" key="11">
    <source>
        <dbReference type="SMART" id="SM00984"/>
    </source>
</evidence>
<dbReference type="AlphaFoldDB" id="A0A937RPA0"/>
<dbReference type="GO" id="GO:0051287">
    <property type="term" value="F:NAD binding"/>
    <property type="evidence" value="ECO:0007669"/>
    <property type="project" value="InterPro"/>
</dbReference>
<feature type="domain" description="UDP-glucose/GDP-mannose dehydrogenase C-terminal" evidence="11">
    <location>
        <begin position="340"/>
        <end position="441"/>
    </location>
</feature>
<evidence type="ECO:0000256" key="2">
    <source>
        <dbReference type="ARBA" id="ARBA00006601"/>
    </source>
</evidence>
<reference evidence="12" key="1">
    <citation type="submission" date="2020-12" db="EMBL/GenBank/DDBJ databases">
        <title>Genomic characterization of non-nitrogen-fixing Frankia strains.</title>
        <authorList>
            <person name="Carlos-Shanley C."/>
            <person name="Guerra T."/>
            <person name="Hahn D."/>
        </authorList>
    </citation>
    <scope>NUCLEOTIDE SEQUENCE</scope>
    <source>
        <strain evidence="12">CN6</strain>
    </source>
</reference>
<feature type="binding site" evidence="9">
    <location>
        <position position="175"/>
    </location>
    <ligand>
        <name>NAD(+)</name>
        <dbReference type="ChEBI" id="CHEBI:57540"/>
    </ligand>
</feature>
<evidence type="ECO:0000256" key="10">
    <source>
        <dbReference type="SAM" id="MobiDB-lite"/>
    </source>
</evidence>
<feature type="binding site" evidence="9">
    <location>
        <position position="354"/>
    </location>
    <ligand>
        <name>NAD(+)</name>
        <dbReference type="ChEBI" id="CHEBI:57540"/>
    </ligand>
</feature>
<evidence type="ECO:0000256" key="8">
    <source>
        <dbReference type="PIRSR" id="PIRSR500134-2"/>
    </source>
</evidence>
<comment type="caution">
    <text evidence="12">The sequence shown here is derived from an EMBL/GenBank/DDBJ whole genome shotgun (WGS) entry which is preliminary data.</text>
</comment>
<dbReference type="NCBIfam" id="TIGR03026">
    <property type="entry name" value="NDP-sugDHase"/>
    <property type="match status" value="1"/>
</dbReference>
<dbReference type="PIRSF" id="PIRSF500134">
    <property type="entry name" value="UDPglc_DH_bac"/>
    <property type="match status" value="1"/>
</dbReference>
<evidence type="ECO:0000256" key="7">
    <source>
        <dbReference type="PIRSR" id="PIRSR500134-1"/>
    </source>
</evidence>
<dbReference type="SUPFAM" id="SSF48179">
    <property type="entry name" value="6-phosphogluconate dehydrogenase C-terminal domain-like"/>
    <property type="match status" value="1"/>
</dbReference>
<feature type="binding site" evidence="9">
    <location>
        <position position="55"/>
    </location>
    <ligand>
        <name>NAD(+)</name>
        <dbReference type="ChEBI" id="CHEBI:57540"/>
    </ligand>
</feature>
<dbReference type="PIRSF" id="PIRSF000124">
    <property type="entry name" value="UDPglc_GDPman_dh"/>
    <property type="match status" value="1"/>
</dbReference>
<dbReference type="PANTHER" id="PTHR43750:SF3">
    <property type="entry name" value="UDP-GLUCOSE 6-DEHYDROGENASE TUAD"/>
    <property type="match status" value="1"/>
</dbReference>